<comment type="similarity">
    <text evidence="1 4">Belongs to the CAP family.</text>
</comment>
<dbReference type="FunFam" id="1.25.40.330:FF:000001">
    <property type="entry name" value="Adenylyl cyclase-associated protein"/>
    <property type="match status" value="1"/>
</dbReference>
<name>A0AAD9ZGG1_9LECA</name>
<dbReference type="FunFam" id="2.160.20.70:FF:000008">
    <property type="entry name" value="Adenylyl cyclase-associated protein"/>
    <property type="match status" value="1"/>
</dbReference>
<dbReference type="AlphaFoldDB" id="A0AAD9ZGG1"/>
<evidence type="ECO:0000256" key="4">
    <source>
        <dbReference type="RuleBase" id="RU000647"/>
    </source>
</evidence>
<dbReference type="Pfam" id="PF08603">
    <property type="entry name" value="CAP_C"/>
    <property type="match status" value="1"/>
</dbReference>
<comment type="caution">
    <text evidence="7">The sequence shown here is derived from an EMBL/GenBank/DDBJ whole genome shotgun (WGS) entry which is preliminary data.</text>
</comment>
<evidence type="ECO:0000313" key="7">
    <source>
        <dbReference type="EMBL" id="KAK3176530.1"/>
    </source>
</evidence>
<reference evidence="7" key="1">
    <citation type="submission" date="2022-11" db="EMBL/GenBank/DDBJ databases">
        <title>Chromosomal genome sequence assembly and mating type (MAT) locus characterization of the leprose asexual lichenized fungus Lepraria neglecta (Nyl.) Erichsen.</title>
        <authorList>
            <person name="Allen J.L."/>
            <person name="Pfeffer B."/>
        </authorList>
    </citation>
    <scope>NUCLEOTIDE SEQUENCE</scope>
    <source>
        <strain evidence="7">Allen 5258</strain>
    </source>
</reference>
<sequence length="528" mass="57326">MNSLTTLIKRLEAATSRLEDMVPNVNDSAASTNGIESTTGQGMTAADGMGQARGNAPPPLRHMETLPPTIDDFDATINGEVKTFVNMSEEIGGLVAEQSAAVLRAFAAERKFLIVTTKAKKPEIQSPVYMEILKELQSMMGAVNDIREANRASPLFTHLTTVSEGIVMLGWITVDPKPADFVTECLSSAQFYGNRIIKEYKEKDRKHVEWVNAFYNIFKSLASYVKQHYPSGVTWNNQNGIDPQEALKQVQSGQISRSPPPSTGPAPPPPPPLPSFDGLPPPPPPVPPNGTGASSDSSDMGAVFDQISRGSDVTSHLRKVDPSSQTHKNPSLRTSSAVPPAPSRSTSQSSSRSIPSKKPKPESMRTKKPPKKELEGNKWLIENYDNPGQMIEIEAAINHSLLISRCTKTTIRVIGKANAISLDNCTQTSLVIDSLVSAVDVIKCPKFEMQVLGMLPTIMLDQVDGAAIYLNKETLHTTEVYTSKCTGVNINMPGQSEDEDYVEKPLPEQLKSVVRNGVLTSEIVEHAG</sequence>
<organism evidence="7 8">
    <name type="scientific">Lepraria neglecta</name>
    <dbReference type="NCBI Taxonomy" id="209136"/>
    <lineage>
        <taxon>Eukaryota</taxon>
        <taxon>Fungi</taxon>
        <taxon>Dikarya</taxon>
        <taxon>Ascomycota</taxon>
        <taxon>Pezizomycotina</taxon>
        <taxon>Lecanoromycetes</taxon>
        <taxon>OSLEUM clade</taxon>
        <taxon>Lecanoromycetidae</taxon>
        <taxon>Lecanorales</taxon>
        <taxon>Lecanorineae</taxon>
        <taxon>Stereocaulaceae</taxon>
        <taxon>Lepraria</taxon>
    </lineage>
</organism>
<proteinExistence type="inferred from homology"/>
<dbReference type="PROSITE" id="PS51329">
    <property type="entry name" value="C_CAP_COFACTOR_C"/>
    <property type="match status" value="1"/>
</dbReference>
<dbReference type="GO" id="GO:0007015">
    <property type="term" value="P:actin filament organization"/>
    <property type="evidence" value="ECO:0007669"/>
    <property type="project" value="TreeGrafter"/>
</dbReference>
<dbReference type="InterPro" id="IPR028417">
    <property type="entry name" value="CAP_CS_C"/>
</dbReference>
<dbReference type="SMART" id="SM00673">
    <property type="entry name" value="CARP"/>
    <property type="match status" value="2"/>
</dbReference>
<dbReference type="PANTHER" id="PTHR10652:SF0">
    <property type="entry name" value="ADENYLYL CYCLASE-ASSOCIATED PROTEIN"/>
    <property type="match status" value="1"/>
</dbReference>
<protein>
    <recommendedName>
        <fullName evidence="3 4">Adenylyl cyclase-associated protein</fullName>
    </recommendedName>
</protein>
<dbReference type="PROSITE" id="PS01088">
    <property type="entry name" value="CAP_1"/>
    <property type="match status" value="1"/>
</dbReference>
<dbReference type="PANTHER" id="PTHR10652">
    <property type="entry name" value="ADENYLYL CYCLASE-ASSOCIATED PROTEIN"/>
    <property type="match status" value="1"/>
</dbReference>
<comment type="function">
    <text evidence="2">The N-terminal domain binds to adenylyl cyclase, thereby enabling adenylyl cyclase to be activated by upstream regulatory signals, such as Ras. The C-terminal domain is required for normal cellular morphology and growth control.</text>
</comment>
<keyword evidence="8" id="KW-1185">Reference proteome</keyword>
<dbReference type="SUPFAM" id="SSF69340">
    <property type="entry name" value="C-terminal domain of adenylylcyclase associated protein"/>
    <property type="match status" value="1"/>
</dbReference>
<evidence type="ECO:0000313" key="8">
    <source>
        <dbReference type="Proteomes" id="UP001276659"/>
    </source>
</evidence>
<dbReference type="InterPro" id="IPR006599">
    <property type="entry name" value="CARP_motif"/>
</dbReference>
<evidence type="ECO:0000259" key="6">
    <source>
        <dbReference type="PROSITE" id="PS51329"/>
    </source>
</evidence>
<dbReference type="InterPro" id="IPR036222">
    <property type="entry name" value="CAP_N_sf"/>
</dbReference>
<dbReference type="InterPro" id="IPR036223">
    <property type="entry name" value="CAP_C_sf"/>
</dbReference>
<feature type="region of interest" description="Disordered" evidence="5">
    <location>
        <begin position="247"/>
        <end position="374"/>
    </location>
</feature>
<dbReference type="InterPro" id="IPR017901">
    <property type="entry name" value="C-CAP_CF_C-like"/>
</dbReference>
<dbReference type="InterPro" id="IPR053950">
    <property type="entry name" value="CAP_N"/>
</dbReference>
<dbReference type="InterPro" id="IPR001837">
    <property type="entry name" value="Adenylate_cyclase-assoc_CAP"/>
</dbReference>
<evidence type="ECO:0000256" key="3">
    <source>
        <dbReference type="ARBA" id="ARBA00072052"/>
    </source>
</evidence>
<feature type="compositionally biased region" description="Pro residues" evidence="5">
    <location>
        <begin position="258"/>
        <end position="288"/>
    </location>
</feature>
<dbReference type="InterPro" id="IPR018106">
    <property type="entry name" value="CAP_CS_N"/>
</dbReference>
<dbReference type="SUPFAM" id="SSF101278">
    <property type="entry name" value="N-terminal domain of adenylylcyclase associated protein, CAP"/>
    <property type="match status" value="1"/>
</dbReference>
<feature type="domain" description="C-CAP/cofactor C-like" evidence="6">
    <location>
        <begin position="369"/>
        <end position="508"/>
    </location>
</feature>
<gene>
    <name evidence="7" type="ORF">OEA41_007853</name>
</gene>
<dbReference type="InterPro" id="IPR013912">
    <property type="entry name" value="Adenylate_cyclase-assoc_CAP_C"/>
</dbReference>
<dbReference type="GO" id="GO:0008179">
    <property type="term" value="F:adenylate cyclase binding"/>
    <property type="evidence" value="ECO:0007669"/>
    <property type="project" value="TreeGrafter"/>
</dbReference>
<dbReference type="InterPro" id="IPR013992">
    <property type="entry name" value="Adenylate_cyclase-assoc_CAP_N"/>
</dbReference>
<dbReference type="InterPro" id="IPR016098">
    <property type="entry name" value="CAP/MinC_C"/>
</dbReference>
<dbReference type="Pfam" id="PF01213">
    <property type="entry name" value="CAP_N-CM"/>
    <property type="match status" value="1"/>
</dbReference>
<evidence type="ECO:0000256" key="5">
    <source>
        <dbReference type="SAM" id="MobiDB-lite"/>
    </source>
</evidence>
<dbReference type="GO" id="GO:0005737">
    <property type="term" value="C:cytoplasm"/>
    <property type="evidence" value="ECO:0007669"/>
    <property type="project" value="TreeGrafter"/>
</dbReference>
<dbReference type="PROSITE" id="PS01089">
    <property type="entry name" value="CAP_2"/>
    <property type="match status" value="1"/>
</dbReference>
<evidence type="ECO:0000256" key="2">
    <source>
        <dbReference type="ARBA" id="ARBA00054756"/>
    </source>
</evidence>
<feature type="compositionally biased region" description="Low complexity" evidence="5">
    <location>
        <begin position="343"/>
        <end position="356"/>
    </location>
</feature>
<feature type="compositionally biased region" description="Basic and acidic residues" evidence="5">
    <location>
        <begin position="359"/>
        <end position="374"/>
    </location>
</feature>
<dbReference type="Pfam" id="PF21938">
    <property type="entry name" value="CAP_N"/>
    <property type="match status" value="1"/>
</dbReference>
<dbReference type="GO" id="GO:0019933">
    <property type="term" value="P:cAMP-mediated signaling"/>
    <property type="evidence" value="ECO:0007669"/>
    <property type="project" value="TreeGrafter"/>
</dbReference>
<dbReference type="Gene3D" id="2.160.20.70">
    <property type="match status" value="1"/>
</dbReference>
<evidence type="ECO:0000256" key="1">
    <source>
        <dbReference type="ARBA" id="ARBA00007659"/>
    </source>
</evidence>
<dbReference type="Gene3D" id="1.25.40.330">
    <property type="entry name" value="Adenylate cyclase-associated CAP, N-terminal domain"/>
    <property type="match status" value="1"/>
</dbReference>
<dbReference type="Proteomes" id="UP001276659">
    <property type="component" value="Unassembled WGS sequence"/>
</dbReference>
<dbReference type="GO" id="GO:0003779">
    <property type="term" value="F:actin binding"/>
    <property type="evidence" value="ECO:0007669"/>
    <property type="project" value="InterPro"/>
</dbReference>
<feature type="compositionally biased region" description="Polar residues" evidence="5">
    <location>
        <begin position="322"/>
        <end position="337"/>
    </location>
</feature>
<accession>A0AAD9ZGG1</accession>
<dbReference type="EMBL" id="JASNWA010000004">
    <property type="protein sequence ID" value="KAK3176530.1"/>
    <property type="molecule type" value="Genomic_DNA"/>
</dbReference>